<dbReference type="Gene3D" id="3.40.190.290">
    <property type="match status" value="1"/>
</dbReference>
<dbReference type="PRINTS" id="PR00039">
    <property type="entry name" value="HTHLYSR"/>
</dbReference>
<dbReference type="FunFam" id="1.10.10.10:FF:000001">
    <property type="entry name" value="LysR family transcriptional regulator"/>
    <property type="match status" value="1"/>
</dbReference>
<evidence type="ECO:0000256" key="2">
    <source>
        <dbReference type="ARBA" id="ARBA00023015"/>
    </source>
</evidence>
<dbReference type="GO" id="GO:0003677">
    <property type="term" value="F:DNA binding"/>
    <property type="evidence" value="ECO:0007669"/>
    <property type="project" value="UniProtKB-KW"/>
</dbReference>
<dbReference type="RefSeq" id="WP_015496820.1">
    <property type="nucleotide sequence ID" value="NC_020908.1"/>
</dbReference>
<accession>M9RQ14</accession>
<gene>
    <name evidence="6" type="ORF">OA238_c38910</name>
</gene>
<keyword evidence="4" id="KW-0804">Transcription</keyword>
<dbReference type="GO" id="GO:0005829">
    <property type="term" value="C:cytosol"/>
    <property type="evidence" value="ECO:0007669"/>
    <property type="project" value="TreeGrafter"/>
</dbReference>
<evidence type="ECO:0000313" key="6">
    <source>
        <dbReference type="EMBL" id="AGI73833.1"/>
    </source>
</evidence>
<dbReference type="Pfam" id="PF00126">
    <property type="entry name" value="HTH_1"/>
    <property type="match status" value="1"/>
</dbReference>
<keyword evidence="3" id="KW-0238">DNA-binding</keyword>
<evidence type="ECO:0000256" key="3">
    <source>
        <dbReference type="ARBA" id="ARBA00023125"/>
    </source>
</evidence>
<dbReference type="PANTHER" id="PTHR30419:SF8">
    <property type="entry name" value="NITROGEN ASSIMILATION TRANSCRIPTIONAL ACTIVATOR-RELATED"/>
    <property type="match status" value="1"/>
</dbReference>
<dbReference type="GO" id="GO:0003700">
    <property type="term" value="F:DNA-binding transcription factor activity"/>
    <property type="evidence" value="ECO:0007669"/>
    <property type="project" value="InterPro"/>
</dbReference>
<dbReference type="STRING" id="391616.OA238_c38910"/>
<dbReference type="Proteomes" id="UP000004688">
    <property type="component" value="Chromosome"/>
</dbReference>
<organism evidence="6 7">
    <name type="scientific">Octadecabacter arcticus 238</name>
    <dbReference type="NCBI Taxonomy" id="391616"/>
    <lineage>
        <taxon>Bacteria</taxon>
        <taxon>Pseudomonadati</taxon>
        <taxon>Pseudomonadota</taxon>
        <taxon>Alphaproteobacteria</taxon>
        <taxon>Rhodobacterales</taxon>
        <taxon>Roseobacteraceae</taxon>
        <taxon>Octadecabacter</taxon>
    </lineage>
</organism>
<comment type="similarity">
    <text evidence="1">Belongs to the LysR transcriptional regulatory family.</text>
</comment>
<dbReference type="EMBL" id="CP003742">
    <property type="protein sequence ID" value="AGI73833.1"/>
    <property type="molecule type" value="Genomic_DNA"/>
</dbReference>
<dbReference type="eggNOG" id="COG0583">
    <property type="taxonomic scope" value="Bacteria"/>
</dbReference>
<dbReference type="InterPro" id="IPR036390">
    <property type="entry name" value="WH_DNA-bd_sf"/>
</dbReference>
<dbReference type="PROSITE" id="PS50931">
    <property type="entry name" value="HTH_LYSR"/>
    <property type="match status" value="1"/>
</dbReference>
<feature type="domain" description="HTH lysR-type" evidence="5">
    <location>
        <begin position="1"/>
        <end position="60"/>
    </location>
</feature>
<dbReference type="KEGG" id="oar:OA238_c38910"/>
<dbReference type="Pfam" id="PF03466">
    <property type="entry name" value="LysR_substrate"/>
    <property type="match status" value="1"/>
</dbReference>
<keyword evidence="7" id="KW-1185">Reference proteome</keyword>
<dbReference type="InterPro" id="IPR050950">
    <property type="entry name" value="HTH-type_LysR_regulators"/>
</dbReference>
<dbReference type="SUPFAM" id="SSF46785">
    <property type="entry name" value="Winged helix' DNA-binding domain"/>
    <property type="match status" value="1"/>
</dbReference>
<keyword evidence="2" id="KW-0805">Transcription regulation</keyword>
<evidence type="ECO:0000259" key="5">
    <source>
        <dbReference type="PROSITE" id="PS50931"/>
    </source>
</evidence>
<evidence type="ECO:0000256" key="1">
    <source>
        <dbReference type="ARBA" id="ARBA00009437"/>
    </source>
</evidence>
<dbReference type="CDD" id="cd05466">
    <property type="entry name" value="PBP2_LTTR_substrate"/>
    <property type="match status" value="1"/>
</dbReference>
<dbReference type="InterPro" id="IPR036388">
    <property type="entry name" value="WH-like_DNA-bd_sf"/>
</dbReference>
<dbReference type="PANTHER" id="PTHR30419">
    <property type="entry name" value="HTH-TYPE TRANSCRIPTIONAL REGULATOR YBHD"/>
    <property type="match status" value="1"/>
</dbReference>
<dbReference type="HOGENOM" id="CLU_039613_6_1_5"/>
<protein>
    <submittedName>
        <fullName evidence="6">Putative LysR family transcriptional regulator</fullName>
    </submittedName>
</protein>
<sequence>MRPNHHQFEAFAYVVREGSFSAAATRLGVTQSTITQHIANLEKGIGTPLLLRGRDGVELTPTGQDFYDLADRMVALSAEVTERLEGFNAMKEGRLKIIGNAPQPALKIIARFQRRFPNIRVDFGLYDWTTAKSMISNRLADVGLITDAPKHENWENIHIESARYVIYCRCDHPFAKRTKISLSKLEQETVIIPEKGSLTRRLLDQACDRYTISLTRMATMTTFPLMCEAVLQGIGVALFLQNSSLIKDDLCEIDIEEMPEAWNTSLIAMKDRTRLKLVSEFINAAIE</sequence>
<evidence type="ECO:0000313" key="7">
    <source>
        <dbReference type="Proteomes" id="UP000004688"/>
    </source>
</evidence>
<dbReference type="SUPFAM" id="SSF53850">
    <property type="entry name" value="Periplasmic binding protein-like II"/>
    <property type="match status" value="1"/>
</dbReference>
<dbReference type="OrthoDB" id="7840053at2"/>
<dbReference type="Gene3D" id="1.10.10.10">
    <property type="entry name" value="Winged helix-like DNA-binding domain superfamily/Winged helix DNA-binding domain"/>
    <property type="match status" value="1"/>
</dbReference>
<dbReference type="InterPro" id="IPR005119">
    <property type="entry name" value="LysR_subst-bd"/>
</dbReference>
<dbReference type="AlphaFoldDB" id="M9RQ14"/>
<name>M9RQ14_9RHOB</name>
<evidence type="ECO:0000256" key="4">
    <source>
        <dbReference type="ARBA" id="ARBA00023163"/>
    </source>
</evidence>
<proteinExistence type="inferred from homology"/>
<dbReference type="InterPro" id="IPR000847">
    <property type="entry name" value="LysR_HTH_N"/>
</dbReference>
<reference evidence="6 7" key="1">
    <citation type="journal article" date="2013" name="PLoS ONE">
        <title>Poles Apart: Arctic and Antarctic Octadecabacter strains Share High Genome Plasticity and a New Type of Xanthorhodopsin.</title>
        <authorList>
            <person name="Vollmers J."/>
            <person name="Voget S."/>
            <person name="Dietrich S."/>
            <person name="Gollnow K."/>
            <person name="Smits M."/>
            <person name="Meyer K."/>
            <person name="Brinkhoff T."/>
            <person name="Simon M."/>
            <person name="Daniel R."/>
        </authorList>
    </citation>
    <scope>NUCLEOTIDE SEQUENCE [LARGE SCALE GENOMIC DNA]</scope>
    <source>
        <strain evidence="6 7">238</strain>
    </source>
</reference>